<dbReference type="RefSeq" id="WP_085634696.1">
    <property type="nucleotide sequence ID" value="NZ_PVTN01000001.1"/>
</dbReference>
<comment type="caution">
    <text evidence="2">The sequence shown here is derived from an EMBL/GenBank/DDBJ whole genome shotgun (WGS) entry which is preliminary data.</text>
</comment>
<name>A0A1X4NQ41_9RHOB</name>
<proteinExistence type="predicted"/>
<sequence length="104" mass="10923">MKRNFWTMSVLATGALLASASLAQAQQNCAPRALVIERLASSYGETRQSIGLAQNNTMVEVFASTDTGSWTITVTNAAGLTCLVASGQAFERLAESLPTPAEDA</sequence>
<dbReference type="AlphaFoldDB" id="A0A1X4NQ41"/>
<gene>
    <name evidence="2" type="ORF">MGEO_00250</name>
</gene>
<keyword evidence="3" id="KW-1185">Reference proteome</keyword>
<organism evidence="2 3">
    <name type="scientific">Marivita geojedonensis</name>
    <dbReference type="NCBI Taxonomy" id="1123756"/>
    <lineage>
        <taxon>Bacteria</taxon>
        <taxon>Pseudomonadati</taxon>
        <taxon>Pseudomonadota</taxon>
        <taxon>Alphaproteobacteria</taxon>
        <taxon>Rhodobacterales</taxon>
        <taxon>Roseobacteraceae</taxon>
        <taxon>Marivita</taxon>
    </lineage>
</organism>
<feature type="chain" id="PRO_5010875308" evidence="1">
    <location>
        <begin position="26"/>
        <end position="104"/>
    </location>
</feature>
<evidence type="ECO:0000313" key="2">
    <source>
        <dbReference type="EMBL" id="OSQ53047.1"/>
    </source>
</evidence>
<dbReference type="Proteomes" id="UP000193926">
    <property type="component" value="Unassembled WGS sequence"/>
</dbReference>
<reference evidence="2 3" key="1">
    <citation type="submission" date="2014-03" db="EMBL/GenBank/DDBJ databases">
        <title>The draft genome sequence of Marivita geojedonensis KCTC 23882.</title>
        <authorList>
            <person name="Lai Q."/>
            <person name="Shao Z."/>
        </authorList>
    </citation>
    <scope>NUCLEOTIDE SEQUENCE [LARGE SCALE GENOMIC DNA]</scope>
    <source>
        <strain evidence="2 3">DPG-138</strain>
    </source>
</reference>
<protein>
    <submittedName>
        <fullName evidence="2">Uncharacterized protein</fullName>
    </submittedName>
</protein>
<dbReference type="EMBL" id="JFKC01000001">
    <property type="protein sequence ID" value="OSQ53047.1"/>
    <property type="molecule type" value="Genomic_DNA"/>
</dbReference>
<evidence type="ECO:0000313" key="3">
    <source>
        <dbReference type="Proteomes" id="UP000193926"/>
    </source>
</evidence>
<keyword evidence="1" id="KW-0732">Signal</keyword>
<evidence type="ECO:0000256" key="1">
    <source>
        <dbReference type="SAM" id="SignalP"/>
    </source>
</evidence>
<feature type="signal peptide" evidence="1">
    <location>
        <begin position="1"/>
        <end position="25"/>
    </location>
</feature>
<dbReference type="OrthoDB" id="9810895at2"/>
<dbReference type="STRING" id="1123756.MGEO_00250"/>
<accession>A0A1X4NQ41</accession>